<accession>A0AAE4BMU8</accession>
<keyword evidence="1" id="KW-0732">Signal</keyword>
<dbReference type="RefSeq" id="WP_309855061.1">
    <property type="nucleotide sequence ID" value="NZ_JAVDQJ010000005.1"/>
</dbReference>
<evidence type="ECO:0000256" key="1">
    <source>
        <dbReference type="SAM" id="SignalP"/>
    </source>
</evidence>
<name>A0AAE4BMU8_9DEIO</name>
<proteinExistence type="predicted"/>
<sequence>MHTRPLHSTTRRLQQGRGLLLLSLLLAGSASAGQTNTDPVGIVYHVDDNMPDAASLAKAPLKSLPKVYFLDMSQLRSAQQNCPKDLRCTRYQYESPYLELKKTQELGQFMEKAWQEFQERTYWRVTVEVNKALAPIPLPPQAPWSNAFAQCTLPIGEAAASILRGNNYINPALPSAKISVPTNGLMSDVKLPSSLKPAVVANNLSVPFKLYPQVKTSTYCPGVTSEIIPDNVYPFVPTSIYQPSRQVNTPLGSFTVGKFPLPMSMNWPQVRTRAQNACNAAVRTYYPEYIKAVAAEIAKTMPLGLAWDVTPATPGNMSGVMLAPVMDNTYAEVGAIGTAAKAGLRKPAITKFKHIAQIKDVALKTNDPRALTYFTKLGNSTPNATGALRPGIKTLEDPKRFLPVLTLEEQGVTGIASLYQVWHQFDLVNELRPVTYWSYASVCAVTACAPSVAFPNPIQNMVITPAGCAVASTPGGTGTITYNLPRYHYRWVNVPETGAIPDVQGDPVQAAGGYDR</sequence>
<evidence type="ECO:0000313" key="3">
    <source>
        <dbReference type="Proteomes" id="UP001185331"/>
    </source>
</evidence>
<organism evidence="2 3">
    <name type="scientific">Deinococcus soli</name>
    <name type="common">ex Cha et al. 2016</name>
    <dbReference type="NCBI Taxonomy" id="1309411"/>
    <lineage>
        <taxon>Bacteria</taxon>
        <taxon>Thermotogati</taxon>
        <taxon>Deinococcota</taxon>
        <taxon>Deinococci</taxon>
        <taxon>Deinococcales</taxon>
        <taxon>Deinococcaceae</taxon>
        <taxon>Deinococcus</taxon>
    </lineage>
</organism>
<dbReference type="Proteomes" id="UP001185331">
    <property type="component" value="Unassembled WGS sequence"/>
</dbReference>
<feature type="signal peptide" evidence="1">
    <location>
        <begin position="1"/>
        <end position="32"/>
    </location>
</feature>
<comment type="caution">
    <text evidence="2">The sequence shown here is derived from an EMBL/GenBank/DDBJ whole genome shotgun (WGS) entry which is preliminary data.</text>
</comment>
<dbReference type="EMBL" id="JAVDQK010000004">
    <property type="protein sequence ID" value="MDR6218509.1"/>
    <property type="molecule type" value="Genomic_DNA"/>
</dbReference>
<evidence type="ECO:0000313" key="2">
    <source>
        <dbReference type="EMBL" id="MDR6218509.1"/>
    </source>
</evidence>
<protein>
    <submittedName>
        <fullName evidence="2">Uncharacterized protein</fullName>
    </submittedName>
</protein>
<feature type="chain" id="PRO_5042284083" evidence="1">
    <location>
        <begin position="33"/>
        <end position="516"/>
    </location>
</feature>
<gene>
    <name evidence="2" type="ORF">J2Y00_002072</name>
</gene>
<reference evidence="2" key="1">
    <citation type="submission" date="2023-07" db="EMBL/GenBank/DDBJ databases">
        <title>Sorghum-associated microbial communities from plants grown in Nebraska, USA.</title>
        <authorList>
            <person name="Schachtman D."/>
        </authorList>
    </citation>
    <scope>NUCLEOTIDE SEQUENCE</scope>
    <source>
        <strain evidence="2">BE330</strain>
    </source>
</reference>
<dbReference type="AlphaFoldDB" id="A0AAE4BMU8"/>